<sequence length="163" mass="19215">MIAAIYTMLVVNHFYDGYYVSQYYGQLHYGIEYLLHENEIPIINEQKMSFYNTDIVSFKSITFEDISDALIQKIDSLDNDVALYIALYEMSVELGHTYYTYPIFVDFLYGFTPMNDFDRSDFFNWSFVLTTCPDSYYYYDNVSDALMATYVDKYISDVLAITE</sequence>
<name>M4Q9Q3_HISAR</name>
<accession>M4Q9Q3</accession>
<geneLocation type="mitochondrion" evidence="1"/>
<evidence type="ECO:0000313" key="1">
    <source>
        <dbReference type="EMBL" id="AGH24101.1"/>
    </source>
</evidence>
<keyword evidence="1" id="KW-0496">Mitochondrion</keyword>
<dbReference type="AlphaFoldDB" id="M4Q9Q3"/>
<protein>
    <submittedName>
        <fullName evidence="1">Uncharacterized protein</fullName>
    </submittedName>
</protein>
<proteinExistence type="predicted"/>
<dbReference type="GeneID" id="16029425"/>
<reference evidence="1" key="1">
    <citation type="journal article" date="2004" name="RNA">
        <title>Mitochondrial 3' tRNA editing in the jakobid Seculamonas ecuadoriensis: a novel mechanism and implications for tRNA processing.</title>
        <authorList>
            <person name="Leigh J."/>
            <person name="Lang B.F."/>
        </authorList>
    </citation>
    <scope>NUCLEOTIDE SEQUENCE</scope>
    <source>
        <strain evidence="1">ATCC 50634</strain>
    </source>
</reference>
<reference evidence="1" key="3">
    <citation type="journal article" date="2013" name="Genome Biol. Evol.">
        <title>Strikingly bacteria-like and gene-rich mitochondrial genomes throughout jakobid protists.</title>
        <authorList>
            <person name="Burger G."/>
            <person name="Gray M.W."/>
            <person name="Forget L."/>
            <person name="Lang B.F."/>
        </authorList>
    </citation>
    <scope>NUCLEOTIDE SEQUENCE</scope>
    <source>
        <strain evidence="1">ATCC 50634</strain>
    </source>
</reference>
<dbReference type="EMBL" id="KC353353">
    <property type="protein sequence ID" value="AGH24101.1"/>
    <property type="molecule type" value="Genomic_DNA"/>
</dbReference>
<dbReference type="RefSeq" id="YP_007890607.1">
    <property type="nucleotide sequence ID" value="NC_021125.1"/>
</dbReference>
<gene>
    <name evidence="1" type="primary">orf163</name>
</gene>
<organism evidence="1">
    <name type="scientific">Histiona aroides</name>
    <name type="common">Flagellate</name>
    <dbReference type="NCBI Taxonomy" id="392300"/>
    <lineage>
        <taxon>Eukaryota</taxon>
        <taxon>Discoba</taxon>
        <taxon>Jakobida</taxon>
        <taxon>Histionina</taxon>
        <taxon>Histionidae</taxon>
        <taxon>Histiona</taxon>
    </lineage>
</organism>
<reference evidence="1" key="2">
    <citation type="journal article" date="2006" name="RNA">
        <title>Hybrid E. coli--Mitochondrial ribonuclease P RNAs are catalytically active.</title>
        <authorList>
            <person name="Seif E."/>
            <person name="Cadieux A."/>
            <person name="Lang B.F."/>
        </authorList>
    </citation>
    <scope>NUCLEOTIDE SEQUENCE</scope>
    <source>
        <strain evidence="1">ATCC 50634</strain>
    </source>
</reference>